<dbReference type="GeneTree" id="ENSGT00940000166479"/>
<evidence type="ECO:0000313" key="3">
    <source>
        <dbReference type="Proteomes" id="UP000694404"/>
    </source>
</evidence>
<dbReference type="OMA" id="WQVEHIC"/>
<dbReference type="Pfam" id="PF15397">
    <property type="entry name" value="DUF4618"/>
    <property type="match status" value="2"/>
</dbReference>
<dbReference type="AlphaFoldDB" id="A0A8C0IVN2"/>
<protein>
    <submittedName>
        <fullName evidence="2">Uncharacterized protein</fullName>
    </submittedName>
</protein>
<name>A0A8C0IVN2_CHEAB</name>
<accession>A0A8C0IVN2</accession>
<organism evidence="2 3">
    <name type="scientific">Chelonoidis abingdonii</name>
    <name type="common">Abingdon island giant tortoise</name>
    <name type="synonym">Testudo abingdonii</name>
    <dbReference type="NCBI Taxonomy" id="106734"/>
    <lineage>
        <taxon>Eukaryota</taxon>
        <taxon>Metazoa</taxon>
        <taxon>Chordata</taxon>
        <taxon>Craniata</taxon>
        <taxon>Vertebrata</taxon>
        <taxon>Euteleostomi</taxon>
        <taxon>Archelosauria</taxon>
        <taxon>Testudinata</taxon>
        <taxon>Testudines</taxon>
        <taxon>Cryptodira</taxon>
        <taxon>Durocryptodira</taxon>
        <taxon>Testudinoidea</taxon>
        <taxon>Testudinidae</taxon>
        <taxon>Chelonoidis</taxon>
    </lineage>
</organism>
<evidence type="ECO:0000313" key="2">
    <source>
        <dbReference type="Ensembl" id="ENSCABP00000022957.1"/>
    </source>
</evidence>
<dbReference type="Proteomes" id="UP000694404">
    <property type="component" value="Unplaced"/>
</dbReference>
<keyword evidence="3" id="KW-1185">Reference proteome</keyword>
<evidence type="ECO:0000256" key="1">
    <source>
        <dbReference type="SAM" id="Coils"/>
    </source>
</evidence>
<proteinExistence type="predicted"/>
<keyword evidence="1" id="KW-0175">Coiled coil</keyword>
<dbReference type="PANTHER" id="PTHR28574">
    <property type="entry name" value="RIKEN CDNA 6820408C15"/>
    <property type="match status" value="1"/>
</dbReference>
<reference evidence="2" key="2">
    <citation type="submission" date="2025-09" db="UniProtKB">
        <authorList>
            <consortium name="Ensembl"/>
        </authorList>
    </citation>
    <scope>IDENTIFICATION</scope>
</reference>
<reference evidence="2" key="1">
    <citation type="submission" date="2025-08" db="UniProtKB">
        <authorList>
            <consortium name="Ensembl"/>
        </authorList>
    </citation>
    <scope>IDENTIFICATION</scope>
</reference>
<dbReference type="PANTHER" id="PTHR28574:SF1">
    <property type="entry name" value="RIKEN CDNA 6820408C15 GENE"/>
    <property type="match status" value="1"/>
</dbReference>
<dbReference type="InterPro" id="IPR029236">
    <property type="entry name" value="DUF4618"/>
</dbReference>
<sequence length="210" mass="24910">MSLGWQVEHICKSFIHKFFQKLTKSKRKSLNELKHHRTTLVETNRRLAQDIQQTDASTAKHARDLLQQYEIFGVRLTCELKHQVDHMNTKVQMLQEELNVLRTYMDKAYPVKAVQIAFMRRNIRNLKEEQQDEMEDIEDLAKTVMQQLEKKVQDEKEQILQAVAKVSGLHVIHTLLEEITELRESIVTLRWSVRDPREVIFADVLLRRPK</sequence>
<dbReference type="Ensembl" id="ENSCABT00000025144.1">
    <property type="protein sequence ID" value="ENSCABP00000022957.1"/>
    <property type="gene ID" value="ENSCABG00000016885.1"/>
</dbReference>
<feature type="coiled-coil region" evidence="1">
    <location>
        <begin position="116"/>
        <end position="165"/>
    </location>
</feature>